<name>A0A2R4LY19_9RHOB</name>
<sequence length="266" mass="27984">MSYETVRLTIDARQVATVTLARSAKHNAMDAVMIAELTAVAERLANDENVRVVVLEAEGKTFCAGGDLGWMRAQANKDRAGKMEEAMTLARMLGCWNALPKPVIGRVHGAAYGGGLGLICVCDIVIAEDAARFALTETRLGLIPATIGPFVVSRLGASFARQVFFNSKPFDVGFLIRAGVVAKACPAAHLDDAVEAEVVQFLQCAPGAVAEAKALCLALGGADPIAAAAFSASALADRWETTETRDGIAAFFAKEEPAWRNGSTDA</sequence>
<keyword evidence="2" id="KW-0614">Plasmid</keyword>
<protein>
    <submittedName>
        <fullName evidence="2">Enoyl-CoA hydratase</fullName>
        <ecNumber evidence="2">4.2.1.17</ecNumber>
    </submittedName>
</protein>
<dbReference type="InterPro" id="IPR001753">
    <property type="entry name" value="Enoyl-CoA_hydra/iso"/>
</dbReference>
<dbReference type="InterPro" id="IPR051683">
    <property type="entry name" value="Enoyl-CoA_Hydratase/Isomerase"/>
</dbReference>
<dbReference type="EC" id="4.2.1.17" evidence="2"/>
<dbReference type="Gene3D" id="3.90.226.10">
    <property type="entry name" value="2-enoyl-CoA Hydratase, Chain A, domain 1"/>
    <property type="match status" value="1"/>
</dbReference>
<dbReference type="PANTHER" id="PTHR42964:SF1">
    <property type="entry name" value="POLYKETIDE BIOSYNTHESIS ENOYL-COA HYDRATASE PKSH-RELATED"/>
    <property type="match status" value="1"/>
</dbReference>
<proteinExistence type="inferred from homology"/>
<dbReference type="Pfam" id="PF00378">
    <property type="entry name" value="ECH_1"/>
    <property type="match status" value="1"/>
</dbReference>
<accession>A0A2R4LY19</accession>
<dbReference type="PANTHER" id="PTHR42964">
    <property type="entry name" value="ENOYL-COA HYDRATASE"/>
    <property type="match status" value="1"/>
</dbReference>
<geneLocation type="plasmid" evidence="3">
    <name>pcblh4a</name>
</geneLocation>
<dbReference type="OrthoDB" id="9795613at2"/>
<keyword evidence="2" id="KW-0456">Lyase</keyword>
<reference evidence="2 3" key="1">
    <citation type="submission" date="2018-03" db="EMBL/GenBank/DDBJ databases">
        <title>The Complete Genome of Celeribacter baekdonensis strain LH4, a Thiosulfate-Oxidizing Alphaproteobacterium Isolated from Gulf of Mexico Continental Slope Sediments.</title>
        <authorList>
            <person name="Flood B.E."/>
            <person name="Bailey J.V."/>
            <person name="Leprich D."/>
        </authorList>
    </citation>
    <scope>NUCLEOTIDE SEQUENCE [LARGE SCALE GENOMIC DNA]</scope>
    <source>
        <strain evidence="2 3">LH4</strain>
        <plasmid evidence="3">Plasmid pcblh4a</plasmid>
    </source>
</reference>
<dbReference type="CDD" id="cd06558">
    <property type="entry name" value="crotonase-like"/>
    <property type="match status" value="1"/>
</dbReference>
<dbReference type="SUPFAM" id="SSF52096">
    <property type="entry name" value="ClpP/crotonase"/>
    <property type="match status" value="1"/>
</dbReference>
<dbReference type="AlphaFoldDB" id="A0A2R4LY19"/>
<dbReference type="Gene3D" id="1.10.12.10">
    <property type="entry name" value="Lyase 2-enoyl-coa Hydratase, Chain A, domain 2"/>
    <property type="match status" value="1"/>
</dbReference>
<dbReference type="RefSeq" id="WP_107717529.1">
    <property type="nucleotide sequence ID" value="NZ_CAXBOP010000004.1"/>
</dbReference>
<evidence type="ECO:0000313" key="2">
    <source>
        <dbReference type="EMBL" id="AVW89769.1"/>
    </source>
</evidence>
<dbReference type="InterPro" id="IPR029045">
    <property type="entry name" value="ClpP/crotonase-like_dom_sf"/>
</dbReference>
<dbReference type="Proteomes" id="UP000241447">
    <property type="component" value="Plasmid pCBLh4a"/>
</dbReference>
<dbReference type="InterPro" id="IPR014748">
    <property type="entry name" value="Enoyl-CoA_hydra_C"/>
</dbReference>
<dbReference type="GO" id="GO:0008300">
    <property type="term" value="P:isoprenoid catabolic process"/>
    <property type="evidence" value="ECO:0007669"/>
    <property type="project" value="TreeGrafter"/>
</dbReference>
<comment type="similarity">
    <text evidence="1">Belongs to the enoyl-CoA hydratase/isomerase family.</text>
</comment>
<evidence type="ECO:0000313" key="3">
    <source>
        <dbReference type="Proteomes" id="UP000241447"/>
    </source>
</evidence>
<gene>
    <name evidence="2" type="ORF">DA792_00775</name>
</gene>
<evidence type="ECO:0000256" key="1">
    <source>
        <dbReference type="ARBA" id="ARBA00005254"/>
    </source>
</evidence>
<dbReference type="KEGG" id="cbak:DA792_00775"/>
<dbReference type="EMBL" id="CP028472">
    <property type="protein sequence ID" value="AVW89769.1"/>
    <property type="molecule type" value="Genomic_DNA"/>
</dbReference>
<dbReference type="NCBIfam" id="NF005675">
    <property type="entry name" value="PRK07468.1"/>
    <property type="match status" value="1"/>
</dbReference>
<dbReference type="GO" id="GO:0004300">
    <property type="term" value="F:enoyl-CoA hydratase activity"/>
    <property type="evidence" value="ECO:0007669"/>
    <property type="project" value="UniProtKB-EC"/>
</dbReference>
<organism evidence="2 3">
    <name type="scientific">Celeribacter baekdonensis</name>
    <dbReference type="NCBI Taxonomy" id="875171"/>
    <lineage>
        <taxon>Bacteria</taxon>
        <taxon>Pseudomonadati</taxon>
        <taxon>Pseudomonadota</taxon>
        <taxon>Alphaproteobacteria</taxon>
        <taxon>Rhodobacterales</taxon>
        <taxon>Roseobacteraceae</taxon>
        <taxon>Celeribacter</taxon>
    </lineage>
</organism>